<dbReference type="Gene3D" id="3.30.70.100">
    <property type="match status" value="1"/>
</dbReference>
<sequence length="93" mass="10262">MFVHLVVHYPKPEHHDDVLASMHRVDAAAQGAAGLIRIGAWRDAKSDRLIGLAMWESQEAFEAAAPGIFAVVADDPLTDWWTKPPDSMHLHPA</sequence>
<gene>
    <name evidence="1" type="ORF">IW245_001582</name>
</gene>
<dbReference type="Proteomes" id="UP000622552">
    <property type="component" value="Unassembled WGS sequence"/>
</dbReference>
<evidence type="ECO:0000313" key="2">
    <source>
        <dbReference type="Proteomes" id="UP000622552"/>
    </source>
</evidence>
<organism evidence="1 2">
    <name type="scientific">Longispora fulva</name>
    <dbReference type="NCBI Taxonomy" id="619741"/>
    <lineage>
        <taxon>Bacteria</taxon>
        <taxon>Bacillati</taxon>
        <taxon>Actinomycetota</taxon>
        <taxon>Actinomycetes</taxon>
        <taxon>Micromonosporales</taxon>
        <taxon>Micromonosporaceae</taxon>
        <taxon>Longispora</taxon>
    </lineage>
</organism>
<dbReference type="GO" id="GO:0004497">
    <property type="term" value="F:monooxygenase activity"/>
    <property type="evidence" value="ECO:0007669"/>
    <property type="project" value="UniProtKB-KW"/>
</dbReference>
<dbReference type="EMBL" id="JADOUF010000001">
    <property type="protein sequence ID" value="MBG6135388.1"/>
    <property type="molecule type" value="Genomic_DNA"/>
</dbReference>
<comment type="caution">
    <text evidence="1">The sequence shown here is derived from an EMBL/GenBank/DDBJ whole genome shotgun (WGS) entry which is preliminary data.</text>
</comment>
<dbReference type="InterPro" id="IPR011008">
    <property type="entry name" value="Dimeric_a/b-barrel"/>
</dbReference>
<protein>
    <submittedName>
        <fullName evidence="1">Quinol monooxygenase YgiN</fullName>
    </submittedName>
</protein>
<keyword evidence="2" id="KW-1185">Reference proteome</keyword>
<dbReference type="AlphaFoldDB" id="A0A8J7GP97"/>
<keyword evidence="1" id="KW-0503">Monooxygenase</keyword>
<dbReference type="SUPFAM" id="SSF54909">
    <property type="entry name" value="Dimeric alpha+beta barrel"/>
    <property type="match status" value="1"/>
</dbReference>
<proteinExistence type="predicted"/>
<dbReference type="RefSeq" id="WP_197002499.1">
    <property type="nucleotide sequence ID" value="NZ_BONS01000003.1"/>
</dbReference>
<keyword evidence="1" id="KW-0560">Oxidoreductase</keyword>
<accession>A0A8J7GP97</accession>
<name>A0A8J7GP97_9ACTN</name>
<evidence type="ECO:0000313" key="1">
    <source>
        <dbReference type="EMBL" id="MBG6135388.1"/>
    </source>
</evidence>
<reference evidence="1" key="1">
    <citation type="submission" date="2020-11" db="EMBL/GenBank/DDBJ databases">
        <title>Sequencing the genomes of 1000 actinobacteria strains.</title>
        <authorList>
            <person name="Klenk H.-P."/>
        </authorList>
    </citation>
    <scope>NUCLEOTIDE SEQUENCE</scope>
    <source>
        <strain evidence="1">DSM 45356</strain>
    </source>
</reference>